<dbReference type="Proteomes" id="UP000824469">
    <property type="component" value="Unassembled WGS sequence"/>
</dbReference>
<organism evidence="1 2">
    <name type="scientific">Taxus chinensis</name>
    <name type="common">Chinese yew</name>
    <name type="synonym">Taxus wallichiana var. chinensis</name>
    <dbReference type="NCBI Taxonomy" id="29808"/>
    <lineage>
        <taxon>Eukaryota</taxon>
        <taxon>Viridiplantae</taxon>
        <taxon>Streptophyta</taxon>
        <taxon>Embryophyta</taxon>
        <taxon>Tracheophyta</taxon>
        <taxon>Spermatophyta</taxon>
        <taxon>Pinopsida</taxon>
        <taxon>Pinidae</taxon>
        <taxon>Conifers II</taxon>
        <taxon>Cupressales</taxon>
        <taxon>Taxaceae</taxon>
        <taxon>Taxus</taxon>
    </lineage>
</organism>
<evidence type="ECO:0000313" key="2">
    <source>
        <dbReference type="Proteomes" id="UP000824469"/>
    </source>
</evidence>
<gene>
    <name evidence="1" type="ORF">KI387_001271</name>
</gene>
<dbReference type="Gene3D" id="2.40.50.140">
    <property type="entry name" value="Nucleic acid-binding proteins"/>
    <property type="match status" value="1"/>
</dbReference>
<keyword evidence="2" id="KW-1185">Reference proteome</keyword>
<accession>A0AA38LLF4</accession>
<name>A0AA38LLF4_TAXCH</name>
<dbReference type="SUPFAM" id="SSF50249">
    <property type="entry name" value="Nucleic acid-binding proteins"/>
    <property type="match status" value="1"/>
</dbReference>
<comment type="caution">
    <text evidence="1">The sequence shown here is derived from an EMBL/GenBank/DDBJ whole genome shotgun (WGS) entry which is preliminary data.</text>
</comment>
<evidence type="ECO:0000313" key="1">
    <source>
        <dbReference type="EMBL" id="KAH9329163.1"/>
    </source>
</evidence>
<proteinExistence type="predicted"/>
<feature type="non-terminal residue" evidence="1">
    <location>
        <position position="1"/>
    </location>
</feature>
<sequence length="53" mass="5923">AVAKNSMQTYSNDNGNGCFFGFDFVDSRGGEIRVTCFNEIAEKFYGTIENEKT</sequence>
<protein>
    <submittedName>
        <fullName evidence="1">Uncharacterized protein</fullName>
    </submittedName>
</protein>
<dbReference type="InterPro" id="IPR012340">
    <property type="entry name" value="NA-bd_OB-fold"/>
</dbReference>
<dbReference type="AlphaFoldDB" id="A0AA38LLF4"/>
<reference evidence="1 2" key="1">
    <citation type="journal article" date="2021" name="Nat. Plants">
        <title>The Taxus genome provides insights into paclitaxel biosynthesis.</title>
        <authorList>
            <person name="Xiong X."/>
            <person name="Gou J."/>
            <person name="Liao Q."/>
            <person name="Li Y."/>
            <person name="Zhou Q."/>
            <person name="Bi G."/>
            <person name="Li C."/>
            <person name="Du R."/>
            <person name="Wang X."/>
            <person name="Sun T."/>
            <person name="Guo L."/>
            <person name="Liang H."/>
            <person name="Lu P."/>
            <person name="Wu Y."/>
            <person name="Zhang Z."/>
            <person name="Ro D.K."/>
            <person name="Shang Y."/>
            <person name="Huang S."/>
            <person name="Yan J."/>
        </authorList>
    </citation>
    <scope>NUCLEOTIDE SEQUENCE [LARGE SCALE GENOMIC DNA]</scope>
    <source>
        <strain evidence="1">Ta-2019</strain>
    </source>
</reference>
<dbReference type="EMBL" id="JAHRHJ020000001">
    <property type="protein sequence ID" value="KAH9329163.1"/>
    <property type="molecule type" value="Genomic_DNA"/>
</dbReference>
<feature type="non-terminal residue" evidence="1">
    <location>
        <position position="53"/>
    </location>
</feature>